<dbReference type="Proteomes" id="UP000275024">
    <property type="component" value="Unassembled WGS sequence"/>
</dbReference>
<reference evidence="4 5" key="1">
    <citation type="submission" date="2018-09" db="EMBL/GenBank/DDBJ databases">
        <title>Streptomyces sp. nov. DS1-2, an endophytic actinomycete isolated from roots of Dendrobium scabrilingue.</title>
        <authorList>
            <person name="Kuncharoen N."/>
            <person name="Kudo T."/>
            <person name="Ohkuma M."/>
            <person name="Yuki M."/>
            <person name="Tanasupawat S."/>
        </authorList>
    </citation>
    <scope>NUCLEOTIDE SEQUENCE [LARGE SCALE GENOMIC DNA]</scope>
    <source>
        <strain evidence="2 5">AZ1-7</strain>
        <strain evidence="3 4">DS1-2</strain>
    </source>
</reference>
<keyword evidence="1" id="KW-0472">Membrane</keyword>
<evidence type="ECO:0000313" key="5">
    <source>
        <dbReference type="Proteomes" id="UP000275024"/>
    </source>
</evidence>
<feature type="transmembrane region" description="Helical" evidence="1">
    <location>
        <begin position="97"/>
        <end position="117"/>
    </location>
</feature>
<dbReference type="RefSeq" id="WP_120699546.1">
    <property type="nucleotide sequence ID" value="NZ_RBDX01000028.1"/>
</dbReference>
<proteinExistence type="predicted"/>
<keyword evidence="1" id="KW-1133">Transmembrane helix</keyword>
<comment type="caution">
    <text evidence="2">The sequence shown here is derived from an EMBL/GenBank/DDBJ whole genome shotgun (WGS) entry which is preliminary data.</text>
</comment>
<accession>A0A3A9VW65</accession>
<evidence type="ECO:0000313" key="4">
    <source>
        <dbReference type="Proteomes" id="UP000268652"/>
    </source>
</evidence>
<gene>
    <name evidence="3" type="ORF">D7318_25480</name>
    <name evidence="2" type="ORF">D7319_26115</name>
</gene>
<name>A0A3A9VW65_9ACTN</name>
<dbReference type="OrthoDB" id="4341932at2"/>
<evidence type="ECO:0000313" key="2">
    <source>
        <dbReference type="EMBL" id="RKN05245.1"/>
    </source>
</evidence>
<evidence type="ECO:0000256" key="1">
    <source>
        <dbReference type="SAM" id="Phobius"/>
    </source>
</evidence>
<dbReference type="EMBL" id="RBDX01000028">
    <property type="protein sequence ID" value="RKN05245.1"/>
    <property type="molecule type" value="Genomic_DNA"/>
</dbReference>
<dbReference type="Proteomes" id="UP000268652">
    <property type="component" value="Unassembled WGS sequence"/>
</dbReference>
<evidence type="ECO:0000313" key="3">
    <source>
        <dbReference type="EMBL" id="RKN16778.1"/>
    </source>
</evidence>
<protein>
    <submittedName>
        <fullName evidence="2">Uncharacterized protein</fullName>
    </submittedName>
</protein>
<organism evidence="2 5">
    <name type="scientific">Streptomyces radicis</name>
    <dbReference type="NCBI Taxonomy" id="1750517"/>
    <lineage>
        <taxon>Bacteria</taxon>
        <taxon>Bacillati</taxon>
        <taxon>Actinomycetota</taxon>
        <taxon>Actinomycetes</taxon>
        <taxon>Kitasatosporales</taxon>
        <taxon>Streptomycetaceae</taxon>
        <taxon>Streptomyces</taxon>
    </lineage>
</organism>
<keyword evidence="4" id="KW-1185">Reference proteome</keyword>
<dbReference type="AlphaFoldDB" id="A0A3A9VW65"/>
<keyword evidence="1" id="KW-0812">Transmembrane</keyword>
<dbReference type="EMBL" id="RBDY01000026">
    <property type="protein sequence ID" value="RKN16778.1"/>
    <property type="molecule type" value="Genomic_DNA"/>
</dbReference>
<sequence>MRSDEIEPGIRRIEVEAASIRRGDVLTLGGRPLIVLDHVAVRDGELSISFVSGERLSVNPATSLIALRADAPGLQTRSFWAVRLPDRPHEIPGRAEIVAQVVLGCALILTIGLAVVVR</sequence>